<dbReference type="AlphaFoldDB" id="A0A975IZH3"/>
<evidence type="ECO:0000313" key="2">
    <source>
        <dbReference type="EMBL" id="QUE51466.1"/>
    </source>
</evidence>
<protein>
    <submittedName>
        <fullName evidence="2">Uncharacterized protein</fullName>
    </submittedName>
</protein>
<keyword evidence="1" id="KW-0472">Membrane</keyword>
<dbReference type="EMBL" id="CP073100">
    <property type="protein sequence ID" value="QUE51466.1"/>
    <property type="molecule type" value="Genomic_DNA"/>
</dbReference>
<accession>A0A975IZH3</accession>
<dbReference type="Proteomes" id="UP000676169">
    <property type="component" value="Chromosome"/>
</dbReference>
<dbReference type="RefSeq" id="WP_211631605.1">
    <property type="nucleotide sequence ID" value="NZ_CP073100.1"/>
</dbReference>
<gene>
    <name evidence="2" type="ORF">KBB96_00875</name>
</gene>
<sequence length="64" mass="7218">MDLRLPIGLVFTIYGLLLSLYGFFTKGDAMYSKSLNLNVNLEWGIVLLVFGLVMLFFAKRGKQA</sequence>
<keyword evidence="1" id="KW-0812">Transmembrane</keyword>
<reference evidence="2" key="1">
    <citation type="submission" date="2021-04" db="EMBL/GenBank/DDBJ databases">
        <title>Luteolibacter sp. 32A isolated from the skin of an Anderson's salamander (Ambystoma andersonii).</title>
        <authorList>
            <person name="Spergser J."/>
            <person name="Busse H.-J."/>
        </authorList>
    </citation>
    <scope>NUCLEOTIDE SEQUENCE</scope>
    <source>
        <strain evidence="2">32A</strain>
    </source>
</reference>
<proteinExistence type="predicted"/>
<keyword evidence="3" id="KW-1185">Reference proteome</keyword>
<feature type="transmembrane region" description="Helical" evidence="1">
    <location>
        <begin position="39"/>
        <end position="58"/>
    </location>
</feature>
<keyword evidence="1" id="KW-1133">Transmembrane helix</keyword>
<feature type="transmembrane region" description="Helical" evidence="1">
    <location>
        <begin position="7"/>
        <end position="24"/>
    </location>
</feature>
<organism evidence="2 3">
    <name type="scientific">Luteolibacter ambystomatis</name>
    <dbReference type="NCBI Taxonomy" id="2824561"/>
    <lineage>
        <taxon>Bacteria</taxon>
        <taxon>Pseudomonadati</taxon>
        <taxon>Verrucomicrobiota</taxon>
        <taxon>Verrucomicrobiia</taxon>
        <taxon>Verrucomicrobiales</taxon>
        <taxon>Verrucomicrobiaceae</taxon>
        <taxon>Luteolibacter</taxon>
    </lineage>
</organism>
<evidence type="ECO:0000313" key="3">
    <source>
        <dbReference type="Proteomes" id="UP000676169"/>
    </source>
</evidence>
<dbReference type="KEGG" id="lamb:KBB96_00875"/>
<evidence type="ECO:0000256" key="1">
    <source>
        <dbReference type="SAM" id="Phobius"/>
    </source>
</evidence>
<name>A0A975IZH3_9BACT</name>